<dbReference type="Gene3D" id="3.40.1190.10">
    <property type="entry name" value="Mur-like, catalytic domain"/>
    <property type="match status" value="1"/>
</dbReference>
<dbReference type="AlphaFoldDB" id="A0A087BQ12"/>
<dbReference type="GO" id="GO:0051301">
    <property type="term" value="P:cell division"/>
    <property type="evidence" value="ECO:0007669"/>
    <property type="project" value="UniProtKB-KW"/>
</dbReference>
<keyword evidence="2" id="KW-0131">Cell cycle</keyword>
<accession>A0A087BQ12</accession>
<dbReference type="Gene3D" id="3.90.190.20">
    <property type="entry name" value="Mur ligase, C-terminal domain"/>
    <property type="match status" value="1"/>
</dbReference>
<comment type="caution">
    <text evidence="6">The sequence shown here is derived from an EMBL/GenBank/DDBJ whole genome shotgun (WGS) entry which is preliminary data.</text>
</comment>
<dbReference type="GO" id="GO:0047482">
    <property type="term" value="F:UDP-N-acetylmuramoyl-L-alanyl-D-glutamate-L-lysine ligase activity"/>
    <property type="evidence" value="ECO:0007669"/>
    <property type="project" value="UniProtKB-EC"/>
</dbReference>
<dbReference type="Pfam" id="PF08245">
    <property type="entry name" value="Mur_ligase_M"/>
    <property type="match status" value="1"/>
</dbReference>
<reference evidence="6 7" key="1">
    <citation type="submission" date="2014-03" db="EMBL/GenBank/DDBJ databases">
        <title>Genomics of Bifidobacteria.</title>
        <authorList>
            <person name="Ventura M."/>
            <person name="Milani C."/>
            <person name="Lugli G.A."/>
        </authorList>
    </citation>
    <scope>NUCLEOTIDE SEQUENCE [LARGE SCALE GENOMIC DNA]</scope>
    <source>
        <strain evidence="6 7">LMG 11592</strain>
    </source>
</reference>
<organism evidence="6 7">
    <name type="scientific">Bifidobacterium minimum</name>
    <dbReference type="NCBI Taxonomy" id="1693"/>
    <lineage>
        <taxon>Bacteria</taxon>
        <taxon>Bacillati</taxon>
        <taxon>Actinomycetota</taxon>
        <taxon>Actinomycetes</taxon>
        <taxon>Bifidobacteriales</taxon>
        <taxon>Bifidobacteriaceae</taxon>
        <taxon>Bifidobacterium</taxon>
    </lineage>
</organism>
<dbReference type="Proteomes" id="UP000029014">
    <property type="component" value="Unassembled WGS sequence"/>
</dbReference>
<dbReference type="SUPFAM" id="SSF53244">
    <property type="entry name" value="MurD-like peptide ligases, peptide-binding domain"/>
    <property type="match status" value="1"/>
</dbReference>
<evidence type="ECO:0000313" key="7">
    <source>
        <dbReference type="Proteomes" id="UP000029014"/>
    </source>
</evidence>
<keyword evidence="1" id="KW-0132">Cell division</keyword>
<sequence>MSLSLRSAAELLHGAGLLREIITPSTWTMDPDDVPGCDDPLTSLTYDSRSITPGTMMCCKGRFRPEFLDGADARGLAAYVAETDLSARTAAPGLIVDDSRKALSLLASEFHGRPQDELTLIGITGTKGKTTTAWFTQAILNAASGGRCGLISSLANCVDGHTMTESTLTTPESLDAMRLMRRAVDNGMRYMVMEVSSQAYKVERVFGLTFDVGAFLNISPDHISPIEHPTFEDYLFCKRQIVRNCRRLVLGMDSDHAGLLLQDAAERGIHVDTFALHDPASGLDSPADTTIATTSDLDRYIPVVNGVTLPAISLTMPGEANALDAAAAMSIAAAAGVTPNDPAMSAPSGIQVPGHMERDVSADGIIGYVDFAHNHISTSTLLDEVDRRFGDRNPRIILVTGSAGGKALDRREGIVTAALGRVESFIFTLDDPNFEDPQAIARQMLDHVTDPAASARIVIPREAAIEAAVADARNHPDRLSIILVIGKGHETCNIINGARVPYDGDRVVLRRALGLDADGPNAGGVDGGGDDGEGNADEGDDDARGSTRS</sequence>
<evidence type="ECO:0000313" key="6">
    <source>
        <dbReference type="EMBL" id="KFI73112.1"/>
    </source>
</evidence>
<name>A0A087BQ12_9BIFI</name>
<feature type="compositionally biased region" description="Acidic residues" evidence="3">
    <location>
        <begin position="528"/>
        <end position="541"/>
    </location>
</feature>
<dbReference type="Pfam" id="PF02875">
    <property type="entry name" value="Mur_ligase_C"/>
    <property type="match status" value="1"/>
</dbReference>
<dbReference type="SUPFAM" id="SSF53623">
    <property type="entry name" value="MurD-like peptide ligases, catalytic domain"/>
    <property type="match status" value="1"/>
</dbReference>
<feature type="region of interest" description="Disordered" evidence="3">
    <location>
        <begin position="517"/>
        <end position="549"/>
    </location>
</feature>
<evidence type="ECO:0000259" key="4">
    <source>
        <dbReference type="Pfam" id="PF02875"/>
    </source>
</evidence>
<gene>
    <name evidence="6" type="ORF">BMIN_0836</name>
</gene>
<dbReference type="PANTHER" id="PTHR23135:SF4">
    <property type="entry name" value="UDP-N-ACETYLMURAMOYL-L-ALANYL-D-GLUTAMATE--2,6-DIAMINOPIMELATE LIGASE MURE HOMOLOG, CHLOROPLASTIC"/>
    <property type="match status" value="1"/>
</dbReference>
<dbReference type="InterPro" id="IPR013221">
    <property type="entry name" value="Mur_ligase_cen"/>
</dbReference>
<dbReference type="GO" id="GO:0005524">
    <property type="term" value="F:ATP binding"/>
    <property type="evidence" value="ECO:0007669"/>
    <property type="project" value="InterPro"/>
</dbReference>
<dbReference type="EMBL" id="JGZD01000008">
    <property type="protein sequence ID" value="KFI73112.1"/>
    <property type="molecule type" value="Genomic_DNA"/>
</dbReference>
<dbReference type="EC" id="6.3.2.7" evidence="6"/>
<keyword evidence="7" id="KW-1185">Reference proteome</keyword>
<evidence type="ECO:0000256" key="1">
    <source>
        <dbReference type="ARBA" id="ARBA00022618"/>
    </source>
</evidence>
<dbReference type="SUPFAM" id="SSF63418">
    <property type="entry name" value="MurE/MurF N-terminal domain"/>
    <property type="match status" value="1"/>
</dbReference>
<dbReference type="InterPro" id="IPR036615">
    <property type="entry name" value="Mur_ligase_C_dom_sf"/>
</dbReference>
<dbReference type="STRING" id="1693.BMIN_0836"/>
<feature type="domain" description="Mur ligase C-terminal" evidence="4">
    <location>
        <begin position="362"/>
        <end position="488"/>
    </location>
</feature>
<evidence type="ECO:0000259" key="5">
    <source>
        <dbReference type="Pfam" id="PF08245"/>
    </source>
</evidence>
<dbReference type="Gene3D" id="3.40.1390.10">
    <property type="entry name" value="MurE/MurF, N-terminal domain"/>
    <property type="match status" value="1"/>
</dbReference>
<dbReference type="InterPro" id="IPR004101">
    <property type="entry name" value="Mur_ligase_C"/>
</dbReference>
<dbReference type="InterPro" id="IPR036565">
    <property type="entry name" value="Mur-like_cat_sf"/>
</dbReference>
<protein>
    <submittedName>
        <fullName evidence="6">UDP-N-acetylmuramoylalanyl-D-glutamate-2,6-diami nopimelate ligase</fullName>
        <ecNumber evidence="6">6.3.2.7</ecNumber>
    </submittedName>
</protein>
<evidence type="ECO:0000256" key="2">
    <source>
        <dbReference type="ARBA" id="ARBA00023306"/>
    </source>
</evidence>
<keyword evidence="6" id="KW-0436">Ligase</keyword>
<dbReference type="RefSeq" id="WP_022861064.1">
    <property type="nucleotide sequence ID" value="NZ_JGZD01000008.1"/>
</dbReference>
<feature type="domain" description="Mur ligase central" evidence="5">
    <location>
        <begin position="123"/>
        <end position="331"/>
    </location>
</feature>
<evidence type="ECO:0000256" key="3">
    <source>
        <dbReference type="SAM" id="MobiDB-lite"/>
    </source>
</evidence>
<dbReference type="PANTHER" id="PTHR23135">
    <property type="entry name" value="MUR LIGASE FAMILY MEMBER"/>
    <property type="match status" value="1"/>
</dbReference>
<proteinExistence type="predicted"/>
<dbReference type="eggNOG" id="COG0769">
    <property type="taxonomic scope" value="Bacteria"/>
</dbReference>
<dbReference type="InterPro" id="IPR035911">
    <property type="entry name" value="MurE/MurF_N"/>
</dbReference>